<dbReference type="Gene3D" id="3.30.40.10">
    <property type="entry name" value="Zinc/RING finger domain, C3HC4 (zinc finger)"/>
    <property type="match status" value="1"/>
</dbReference>
<evidence type="ECO:0000256" key="1">
    <source>
        <dbReference type="ARBA" id="ARBA00000900"/>
    </source>
</evidence>
<comment type="catalytic activity">
    <reaction evidence="1">
        <text>S-ubiquitinyl-[E2 ubiquitin-conjugating enzyme]-L-cysteine + [acceptor protein]-L-lysine = [E2 ubiquitin-conjugating enzyme]-L-cysteine + N(6)-ubiquitinyl-[acceptor protein]-L-lysine.</text>
        <dbReference type="EC" id="2.3.2.27"/>
    </reaction>
</comment>
<dbReference type="Pfam" id="PF13639">
    <property type="entry name" value="zf-RING_2"/>
    <property type="match status" value="1"/>
</dbReference>
<dbReference type="GO" id="GO:0005737">
    <property type="term" value="C:cytoplasm"/>
    <property type="evidence" value="ECO:0007669"/>
    <property type="project" value="TreeGrafter"/>
</dbReference>
<keyword evidence="11" id="KW-1185">Reference proteome</keyword>
<keyword evidence="8" id="KW-0812">Transmembrane</keyword>
<reference evidence="11" key="1">
    <citation type="journal article" date="2019" name="Curr. Biol.">
        <title>Genome Sequence of Striga asiatica Provides Insight into the Evolution of Plant Parasitism.</title>
        <authorList>
            <person name="Yoshida S."/>
            <person name="Kim S."/>
            <person name="Wafula E.K."/>
            <person name="Tanskanen J."/>
            <person name="Kim Y.M."/>
            <person name="Honaas L."/>
            <person name="Yang Z."/>
            <person name="Spallek T."/>
            <person name="Conn C.E."/>
            <person name="Ichihashi Y."/>
            <person name="Cheong K."/>
            <person name="Cui S."/>
            <person name="Der J.P."/>
            <person name="Gundlach H."/>
            <person name="Jiao Y."/>
            <person name="Hori C."/>
            <person name="Ishida J.K."/>
            <person name="Kasahara H."/>
            <person name="Kiba T."/>
            <person name="Kim M.S."/>
            <person name="Koo N."/>
            <person name="Laohavisit A."/>
            <person name="Lee Y.H."/>
            <person name="Lumba S."/>
            <person name="McCourt P."/>
            <person name="Mortimer J.C."/>
            <person name="Mutuku J.M."/>
            <person name="Nomura T."/>
            <person name="Sasaki-Sekimoto Y."/>
            <person name="Seto Y."/>
            <person name="Wang Y."/>
            <person name="Wakatake T."/>
            <person name="Sakakibara H."/>
            <person name="Demura T."/>
            <person name="Yamaguchi S."/>
            <person name="Yoneyama K."/>
            <person name="Manabe R.I."/>
            <person name="Nelson D.C."/>
            <person name="Schulman A.H."/>
            <person name="Timko M.P."/>
            <person name="dePamphilis C.W."/>
            <person name="Choi D."/>
            <person name="Shirasu K."/>
        </authorList>
    </citation>
    <scope>NUCLEOTIDE SEQUENCE [LARGE SCALE GENOMIC DNA]</scope>
    <source>
        <strain evidence="11">cv. UVA1</strain>
    </source>
</reference>
<dbReference type="PANTHER" id="PTHR15710:SF242">
    <property type="entry name" value="OS06G0633500 PROTEIN"/>
    <property type="match status" value="1"/>
</dbReference>
<feature type="region of interest" description="Disordered" evidence="7">
    <location>
        <begin position="64"/>
        <end position="87"/>
    </location>
</feature>
<feature type="compositionally biased region" description="Acidic residues" evidence="7">
    <location>
        <begin position="163"/>
        <end position="183"/>
    </location>
</feature>
<dbReference type="Proteomes" id="UP000325081">
    <property type="component" value="Unassembled WGS sequence"/>
</dbReference>
<evidence type="ECO:0000256" key="5">
    <source>
        <dbReference type="ARBA" id="ARBA00022833"/>
    </source>
</evidence>
<comment type="caution">
    <text evidence="10">The sequence shown here is derived from an EMBL/GenBank/DDBJ whole genome shotgun (WGS) entry which is preliminary data.</text>
</comment>
<gene>
    <name evidence="10" type="ORF">STAS_20874</name>
</gene>
<dbReference type="GO" id="GO:0016567">
    <property type="term" value="P:protein ubiquitination"/>
    <property type="evidence" value="ECO:0007669"/>
    <property type="project" value="TreeGrafter"/>
</dbReference>
<feature type="compositionally biased region" description="Low complexity" evidence="7">
    <location>
        <begin position="144"/>
        <end position="162"/>
    </location>
</feature>
<accession>A0A5A7QFB1</accession>
<feature type="compositionally biased region" description="Low complexity" evidence="7">
    <location>
        <begin position="112"/>
        <end position="123"/>
    </location>
</feature>
<dbReference type="AlphaFoldDB" id="A0A5A7QFB1"/>
<feature type="transmembrane region" description="Helical" evidence="8">
    <location>
        <begin position="349"/>
        <end position="370"/>
    </location>
</feature>
<organism evidence="10 11">
    <name type="scientific">Striga asiatica</name>
    <name type="common">Asiatic witchweed</name>
    <name type="synonym">Buchnera asiatica</name>
    <dbReference type="NCBI Taxonomy" id="4170"/>
    <lineage>
        <taxon>Eukaryota</taxon>
        <taxon>Viridiplantae</taxon>
        <taxon>Streptophyta</taxon>
        <taxon>Embryophyta</taxon>
        <taxon>Tracheophyta</taxon>
        <taxon>Spermatophyta</taxon>
        <taxon>Magnoliopsida</taxon>
        <taxon>eudicotyledons</taxon>
        <taxon>Gunneridae</taxon>
        <taxon>Pentapetalae</taxon>
        <taxon>asterids</taxon>
        <taxon>lamiids</taxon>
        <taxon>Lamiales</taxon>
        <taxon>Orobanchaceae</taxon>
        <taxon>Buchnereae</taxon>
        <taxon>Striga</taxon>
    </lineage>
</organism>
<dbReference type="PANTHER" id="PTHR15710">
    <property type="entry name" value="E3 UBIQUITIN-PROTEIN LIGASE PRAJA"/>
    <property type="match status" value="1"/>
</dbReference>
<keyword evidence="5" id="KW-0862">Zinc</keyword>
<dbReference type="PROSITE" id="PS50089">
    <property type="entry name" value="ZF_RING_2"/>
    <property type="match status" value="1"/>
</dbReference>
<name>A0A5A7QFB1_STRAF</name>
<keyword evidence="3" id="KW-0479">Metal-binding</keyword>
<dbReference type="OrthoDB" id="21204at2759"/>
<evidence type="ECO:0000256" key="7">
    <source>
        <dbReference type="SAM" id="MobiDB-lite"/>
    </source>
</evidence>
<evidence type="ECO:0000256" key="3">
    <source>
        <dbReference type="ARBA" id="ARBA00022723"/>
    </source>
</evidence>
<keyword evidence="4 6" id="KW-0863">Zinc-finger</keyword>
<evidence type="ECO:0000259" key="9">
    <source>
        <dbReference type="PROSITE" id="PS50089"/>
    </source>
</evidence>
<dbReference type="GO" id="GO:0061630">
    <property type="term" value="F:ubiquitin protein ligase activity"/>
    <property type="evidence" value="ECO:0007669"/>
    <property type="project" value="UniProtKB-EC"/>
</dbReference>
<evidence type="ECO:0000256" key="4">
    <source>
        <dbReference type="ARBA" id="ARBA00022771"/>
    </source>
</evidence>
<dbReference type="SUPFAM" id="SSF57850">
    <property type="entry name" value="RING/U-box"/>
    <property type="match status" value="1"/>
</dbReference>
<sequence>MDADSENDFREFPEFPRRHIHTIDTCTFCHRAFLPDNIDSDLDFIGACGDCKFALLENLDAATSHSPDAHRRHPQARLRTRHGSSDSIESMFSQQFSQLVNLARQNQSNSVGPTSSRTTPSGSRRWRRRTRRRAIIVSDTESESNSNVSLLRRYSSSYSPWDSNDDDDDDGWSSIENENENENDISYSDNTDIDPMNAGLYQWSSEYDDDDDDDPILASNLLERLAEAEGLRRGPPPPASVSFVESIPRVAVEEEDGEVCAICKDSFVGGSFASRLPCGHVFHSPCILPWLSARSTCPLCRRELPTDDRDYEAGKRDGGEVVGPHGVGYGGDVDGASGYVEVGTRDNRWFFLVAPIVGIIGVSLMLCLGGKPLGGHRFSRPRENGQRRWWSFF</sequence>
<dbReference type="EMBL" id="BKCP01006848">
    <property type="protein sequence ID" value="GER43993.1"/>
    <property type="molecule type" value="Genomic_DNA"/>
</dbReference>
<feature type="domain" description="RING-type" evidence="9">
    <location>
        <begin position="260"/>
        <end position="301"/>
    </location>
</feature>
<feature type="region of interest" description="Disordered" evidence="7">
    <location>
        <begin position="105"/>
        <end position="192"/>
    </location>
</feature>
<dbReference type="InterPro" id="IPR001841">
    <property type="entry name" value="Znf_RING"/>
</dbReference>
<evidence type="ECO:0000256" key="2">
    <source>
        <dbReference type="ARBA" id="ARBA00012483"/>
    </source>
</evidence>
<evidence type="ECO:0000313" key="11">
    <source>
        <dbReference type="Proteomes" id="UP000325081"/>
    </source>
</evidence>
<evidence type="ECO:0000313" key="10">
    <source>
        <dbReference type="EMBL" id="GER43993.1"/>
    </source>
</evidence>
<proteinExistence type="predicted"/>
<dbReference type="EC" id="2.3.2.27" evidence="2"/>
<dbReference type="InterPro" id="IPR013083">
    <property type="entry name" value="Znf_RING/FYVE/PHD"/>
</dbReference>
<evidence type="ECO:0000256" key="6">
    <source>
        <dbReference type="PROSITE-ProRule" id="PRU00175"/>
    </source>
</evidence>
<evidence type="ECO:0000256" key="8">
    <source>
        <dbReference type="SAM" id="Phobius"/>
    </source>
</evidence>
<dbReference type="CDD" id="cd16454">
    <property type="entry name" value="RING-H2_PA-TM-RING"/>
    <property type="match status" value="1"/>
</dbReference>
<keyword evidence="8" id="KW-0472">Membrane</keyword>
<protein>
    <recommendedName>
        <fullName evidence="2">RING-type E3 ubiquitin transferase</fullName>
        <ecNumber evidence="2">2.3.2.27</ecNumber>
    </recommendedName>
</protein>
<feature type="compositionally biased region" description="Basic residues" evidence="7">
    <location>
        <begin position="70"/>
        <end position="82"/>
    </location>
</feature>
<dbReference type="GO" id="GO:0008270">
    <property type="term" value="F:zinc ion binding"/>
    <property type="evidence" value="ECO:0007669"/>
    <property type="project" value="UniProtKB-KW"/>
</dbReference>
<dbReference type="SMART" id="SM00184">
    <property type="entry name" value="RING"/>
    <property type="match status" value="1"/>
</dbReference>
<keyword evidence="8" id="KW-1133">Transmembrane helix</keyword>
<feature type="compositionally biased region" description="Basic residues" evidence="7">
    <location>
        <begin position="124"/>
        <end position="134"/>
    </location>
</feature>